<feature type="compositionally biased region" description="Basic residues" evidence="1">
    <location>
        <begin position="270"/>
        <end position="290"/>
    </location>
</feature>
<feature type="compositionally biased region" description="Polar residues" evidence="1">
    <location>
        <begin position="508"/>
        <end position="523"/>
    </location>
</feature>
<dbReference type="AlphaFoldDB" id="A0A0B6YRC1"/>
<feature type="compositionally biased region" description="Basic and acidic residues" evidence="1">
    <location>
        <begin position="173"/>
        <end position="192"/>
    </location>
</feature>
<feature type="region of interest" description="Disordered" evidence="1">
    <location>
        <begin position="488"/>
        <end position="546"/>
    </location>
</feature>
<feature type="compositionally biased region" description="Basic and acidic residues" evidence="1">
    <location>
        <begin position="241"/>
        <end position="254"/>
    </location>
</feature>
<feature type="compositionally biased region" description="Basic and acidic residues" evidence="1">
    <location>
        <begin position="304"/>
        <end position="324"/>
    </location>
</feature>
<feature type="compositionally biased region" description="Basic and acidic residues" evidence="1">
    <location>
        <begin position="524"/>
        <end position="536"/>
    </location>
</feature>
<feature type="compositionally biased region" description="Polar residues" evidence="1">
    <location>
        <begin position="205"/>
        <end position="214"/>
    </location>
</feature>
<feature type="compositionally biased region" description="Polar residues" evidence="1">
    <location>
        <begin position="377"/>
        <end position="387"/>
    </location>
</feature>
<accession>A0A0B6YRC1</accession>
<reference evidence="2" key="1">
    <citation type="submission" date="2014-12" db="EMBL/GenBank/DDBJ databases">
        <title>Insight into the proteome of Arion vulgaris.</title>
        <authorList>
            <person name="Aradska J."/>
            <person name="Bulat T."/>
            <person name="Smidak R."/>
            <person name="Sarate P."/>
            <person name="Gangsoo J."/>
            <person name="Sialana F."/>
            <person name="Bilban M."/>
            <person name="Lubec G."/>
        </authorList>
    </citation>
    <scope>NUCLEOTIDE SEQUENCE</scope>
    <source>
        <tissue evidence="2">Skin</tissue>
    </source>
</reference>
<feature type="non-terminal residue" evidence="2">
    <location>
        <position position="1"/>
    </location>
</feature>
<proteinExistence type="predicted"/>
<organism evidence="2">
    <name type="scientific">Arion vulgaris</name>
    <dbReference type="NCBI Taxonomy" id="1028688"/>
    <lineage>
        <taxon>Eukaryota</taxon>
        <taxon>Metazoa</taxon>
        <taxon>Spiralia</taxon>
        <taxon>Lophotrochozoa</taxon>
        <taxon>Mollusca</taxon>
        <taxon>Gastropoda</taxon>
        <taxon>Heterobranchia</taxon>
        <taxon>Euthyneura</taxon>
        <taxon>Panpulmonata</taxon>
        <taxon>Eupulmonata</taxon>
        <taxon>Stylommatophora</taxon>
        <taxon>Helicina</taxon>
        <taxon>Arionoidea</taxon>
        <taxon>Arionidae</taxon>
        <taxon>Arion</taxon>
    </lineage>
</organism>
<feature type="compositionally biased region" description="Basic and acidic residues" evidence="1">
    <location>
        <begin position="133"/>
        <end position="143"/>
    </location>
</feature>
<name>A0A0B6YRC1_9EUPU</name>
<evidence type="ECO:0000313" key="2">
    <source>
        <dbReference type="EMBL" id="CEK58010.1"/>
    </source>
</evidence>
<sequence>AKYKFGWPREKSDQSLLPMMKELSKRERQGRIHSYFQPHHFIKTAKIKSDRLKKALALVKNPKQTSQQEVNAEDSLRNKNVVIDKITNKSSQPKKIKKKKVFENNVDTSNNLSETNVQKKQLVGQIEKKTIQNEERHSEEKTIKSAQAENEIVGSEVDDDGKVGKPESGVIKVGEEKEKVENTSKKFETGEVKKKKMKQLGKNKSTNNKVQVSLASIKEGGDGDISSIEARGQRLELGSGRIDDLESKEREELVVSKQSQGHQKTDNRSKAVKKNKVGTAKVRRERNRRKAVSDRPNILSSLDQKQRARGRDLNLRRVGSRIERGALNLSSSSSSSDNNDEDDQLHPKISRLPTQQRKHIQGRNLSTDSSVSSHISTKLSQSGNNKHSAAGNKIVQRSSNANHTAEDHPKFMSVKLTESKQDSGTSQGGNSGREEEINIDMSKADVSIINRQNLPSTLTYLSHRSKEDQLLLQQLRQDRALNAVEKRLEESDRRSRLEKEKLRKISHSVEQNKSSGNRTCTLDNESHEARQDKSFEDILDGLDNAA</sequence>
<gene>
    <name evidence="2" type="primary">ORF31709</name>
</gene>
<protein>
    <submittedName>
        <fullName evidence="2">Uncharacterized protein</fullName>
    </submittedName>
</protein>
<feature type="compositionally biased region" description="Basic and acidic residues" evidence="1">
    <location>
        <begin position="488"/>
        <end position="503"/>
    </location>
</feature>
<feature type="compositionally biased region" description="Low complexity" evidence="1">
    <location>
        <begin position="366"/>
        <end position="376"/>
    </location>
</feature>
<evidence type="ECO:0000256" key="1">
    <source>
        <dbReference type="SAM" id="MobiDB-lite"/>
    </source>
</evidence>
<feature type="region of interest" description="Disordered" evidence="1">
    <location>
        <begin position="133"/>
        <end position="435"/>
    </location>
</feature>
<feature type="non-terminal residue" evidence="2">
    <location>
        <position position="546"/>
    </location>
</feature>
<dbReference type="EMBL" id="HACG01011145">
    <property type="protein sequence ID" value="CEK58010.1"/>
    <property type="molecule type" value="Transcribed_RNA"/>
</dbReference>